<dbReference type="Proteomes" id="UP000708208">
    <property type="component" value="Unassembled WGS sequence"/>
</dbReference>
<keyword evidence="1" id="KW-0472">Membrane</keyword>
<protein>
    <submittedName>
        <fullName evidence="3">Uncharacterized protein</fullName>
    </submittedName>
</protein>
<evidence type="ECO:0000313" key="4">
    <source>
        <dbReference type="Proteomes" id="UP000708208"/>
    </source>
</evidence>
<comment type="caution">
    <text evidence="3">The sequence shown here is derived from an EMBL/GenBank/DDBJ whole genome shotgun (WGS) entry which is preliminary data.</text>
</comment>
<dbReference type="AlphaFoldDB" id="A0A8J2LGX1"/>
<gene>
    <name evidence="3" type="ORF">AFUS01_LOCUS41938</name>
</gene>
<keyword evidence="1" id="KW-0812">Transmembrane</keyword>
<accession>A0A8J2LGX1</accession>
<dbReference type="EMBL" id="CAJVCH010564097">
    <property type="protein sequence ID" value="CAG7832249.1"/>
    <property type="molecule type" value="Genomic_DNA"/>
</dbReference>
<evidence type="ECO:0000256" key="2">
    <source>
        <dbReference type="SAM" id="SignalP"/>
    </source>
</evidence>
<name>A0A8J2LGX1_9HEXA</name>
<organism evidence="3 4">
    <name type="scientific">Allacma fusca</name>
    <dbReference type="NCBI Taxonomy" id="39272"/>
    <lineage>
        <taxon>Eukaryota</taxon>
        <taxon>Metazoa</taxon>
        <taxon>Ecdysozoa</taxon>
        <taxon>Arthropoda</taxon>
        <taxon>Hexapoda</taxon>
        <taxon>Collembola</taxon>
        <taxon>Symphypleona</taxon>
        <taxon>Sminthuridae</taxon>
        <taxon>Allacma</taxon>
    </lineage>
</organism>
<reference evidence="3" key="1">
    <citation type="submission" date="2021-06" db="EMBL/GenBank/DDBJ databases">
        <authorList>
            <person name="Hodson N. C."/>
            <person name="Mongue J. A."/>
            <person name="Jaron S. K."/>
        </authorList>
    </citation>
    <scope>NUCLEOTIDE SEQUENCE</scope>
</reference>
<feature type="chain" id="PRO_5035233248" evidence="2">
    <location>
        <begin position="22"/>
        <end position="500"/>
    </location>
</feature>
<keyword evidence="4" id="KW-1185">Reference proteome</keyword>
<keyword evidence="1" id="KW-1133">Transmembrane helix</keyword>
<sequence length="500" mass="58941">MNFLPGLQLLIITYGLLLCQCSQDFEQIDLQPLMGKLDNCIIRLMPLMEPFDYSGTTTPFILQNVPYQRYHEDKFVMYHFFKLVRNDHVFKERNLRCNILLILHKNENRIFRKYEEHFKEQFEGSWKNSLPLRMVLLLSQTPTEPLLLNKFVAQIQARKTFTPIFVLLARRTDGAHKYLSGYFACWFFWLCKIPLDCSTEDCLTTLDNVFNQITDSGRKTAWELWNPQKYKRYWSEQGHLISEYPQVIFSMPGTKPWNPLQESHPWGLYETIYSYLVSDLDLNVSLFIQKLNGQIYPATKARASVEIEIGYTDKEITSGLLQNPKHDCIYFRNKTRIEVALREPKTALVIFSYELEYYWNVIRRVTFRAKEKIRFAHNRKVKNDLFLSQPISLYVETDIPEKYNFALKRAQSMLSSGLFGLWEKWDKIRFTKCMEGGKGRYTDRDEETIKAFSMDDSIVLALYAFLWSNSICVLVFLLEVLQVEAKILLEACWSGNPILT</sequence>
<keyword evidence="2" id="KW-0732">Signal</keyword>
<evidence type="ECO:0000313" key="3">
    <source>
        <dbReference type="EMBL" id="CAG7832249.1"/>
    </source>
</evidence>
<evidence type="ECO:0000256" key="1">
    <source>
        <dbReference type="SAM" id="Phobius"/>
    </source>
</evidence>
<proteinExistence type="predicted"/>
<feature type="signal peptide" evidence="2">
    <location>
        <begin position="1"/>
        <end position="21"/>
    </location>
</feature>
<feature type="transmembrane region" description="Helical" evidence="1">
    <location>
        <begin position="458"/>
        <end position="478"/>
    </location>
</feature>